<dbReference type="PANTHER" id="PTHR30217">
    <property type="entry name" value="PEPTIDASE U32 FAMILY"/>
    <property type="match status" value="1"/>
</dbReference>
<dbReference type="PATRIC" id="fig|65700.7.peg.5310"/>
<name>A0A0M2KK34_9GAMM</name>
<keyword evidence="3" id="KW-1185">Reference proteome</keyword>
<feature type="binding site" evidence="1">
    <location>
        <position position="186"/>
    </location>
    <ligand>
        <name>[4Fe-4S] cluster</name>
        <dbReference type="ChEBI" id="CHEBI:49883"/>
    </ligand>
</feature>
<dbReference type="InterPro" id="IPR001539">
    <property type="entry name" value="Peptidase_U32"/>
</dbReference>
<dbReference type="EMBL" id="JXNU01000003">
    <property type="protein sequence ID" value="KKF37371.1"/>
    <property type="molecule type" value="Genomic_DNA"/>
</dbReference>
<keyword evidence="2" id="KW-0378">Hydrolase</keyword>
<dbReference type="InterPro" id="IPR043693">
    <property type="entry name" value="UbiV"/>
</dbReference>
<dbReference type="NCBIfam" id="NF011991">
    <property type="entry name" value="PRK15447.1"/>
    <property type="match status" value="1"/>
</dbReference>
<protein>
    <recommendedName>
        <fullName evidence="1">Ubiquinone biosynthesis protein UbiV</fullName>
    </recommendedName>
</protein>
<dbReference type="GO" id="GO:0046872">
    <property type="term" value="F:metal ion binding"/>
    <property type="evidence" value="ECO:0007669"/>
    <property type="project" value="UniProtKB-KW"/>
</dbReference>
<dbReference type="Proteomes" id="UP000033924">
    <property type="component" value="Unassembled WGS sequence"/>
</dbReference>
<evidence type="ECO:0000256" key="1">
    <source>
        <dbReference type="HAMAP-Rule" id="MF_02233"/>
    </source>
</evidence>
<dbReference type="GO" id="GO:0051539">
    <property type="term" value="F:4 iron, 4 sulfur cluster binding"/>
    <property type="evidence" value="ECO:0007669"/>
    <property type="project" value="UniProtKB-UniRule"/>
</dbReference>
<sequence length="303" mass="33917">MAVETLMKYSLGPVLWYWQKETLHTFYEAAAKSSAEIIYLGETVCSKRRATKFADWMAMAKDLHAAGKQVVLSTLALVQSPSELTELKRVVDNGEFLVEANDMGTVNMDAQAGLPFVAGHALNCYNAAALKILLKMGMTRWCMPVELSQNWLSDLLTQCEALNIRGKFEIEVFGYGHLPLALSARCFTARAENRSKDECQSCCINYPNGRVLRTQEDQPLFVLNGIQTMSGYCYHLGNDLISMQGLVDIVRVSPQDKETVMLIDAFRNNEMGDAPFPLVKRQDCNGYWRHISGLELVSQPSPE</sequence>
<comment type="subunit">
    <text evidence="1">Forms a heterodimer with UbiU.</text>
</comment>
<comment type="function">
    <text evidence="1">Required for O(2)-independent ubiquinone (coenzyme Q) biosynthesis. Together with UbiU, is essential for the C6-hydroxylation reaction in the oxygen-independent ubiquinone biosynthesis pathway.</text>
</comment>
<proteinExistence type="inferred from homology"/>
<keyword evidence="1" id="KW-0408">Iron</keyword>
<dbReference type="GO" id="GO:0008233">
    <property type="term" value="F:peptidase activity"/>
    <property type="evidence" value="ECO:0007669"/>
    <property type="project" value="UniProtKB-KW"/>
</dbReference>
<keyword evidence="1" id="KW-0411">Iron-sulfur</keyword>
<comment type="cofactor">
    <cofactor evidence="1">
        <name>[4Fe-4S] cluster</name>
        <dbReference type="ChEBI" id="CHEBI:49883"/>
    </cofactor>
</comment>
<dbReference type="InterPro" id="IPR051454">
    <property type="entry name" value="RNA/ubiquinone_mod_enzymes"/>
</dbReference>
<comment type="caution">
    <text evidence="2">The sequence shown here is derived from an EMBL/GenBank/DDBJ whole genome shotgun (WGS) entry which is preliminary data.</text>
</comment>
<keyword evidence="1" id="KW-0479">Metal-binding</keyword>
<keyword evidence="1" id="KW-0831">Ubiquinone biosynthesis</keyword>
<dbReference type="UniPathway" id="UPA00232"/>
<feature type="binding site" evidence="1">
    <location>
        <position position="203"/>
    </location>
    <ligand>
        <name>[4Fe-4S] cluster</name>
        <dbReference type="ChEBI" id="CHEBI:49883"/>
    </ligand>
</feature>
<dbReference type="RefSeq" id="WP_040465441.1">
    <property type="nucleotide sequence ID" value="NZ_CP089932.1"/>
</dbReference>
<gene>
    <name evidence="1" type="primary">ubiV</name>
    <name evidence="2" type="ORF">SY86_21320</name>
</gene>
<dbReference type="PANTHER" id="PTHR30217:SF11">
    <property type="entry name" value="UBIQUINONE BIOSYNTHESIS PROTEIN UBIV"/>
    <property type="match status" value="1"/>
</dbReference>
<evidence type="ECO:0000313" key="3">
    <source>
        <dbReference type="Proteomes" id="UP000033924"/>
    </source>
</evidence>
<dbReference type="HAMAP" id="MF_02233">
    <property type="entry name" value="UbiV"/>
    <property type="match status" value="1"/>
</dbReference>
<organism evidence="2 3">
    <name type="scientific">Erwinia tracheiphila</name>
    <dbReference type="NCBI Taxonomy" id="65700"/>
    <lineage>
        <taxon>Bacteria</taxon>
        <taxon>Pseudomonadati</taxon>
        <taxon>Pseudomonadota</taxon>
        <taxon>Gammaproteobacteria</taxon>
        <taxon>Enterobacterales</taxon>
        <taxon>Erwiniaceae</taxon>
        <taxon>Erwinia</taxon>
    </lineage>
</organism>
<comment type="pathway">
    <text evidence="1">Cofactor biosynthesis; ubiquinone biosynthesis.</text>
</comment>
<dbReference type="Pfam" id="PF01136">
    <property type="entry name" value="Peptidase_U32"/>
    <property type="match status" value="1"/>
</dbReference>
<keyword evidence="2" id="KW-0645">Protease</keyword>
<dbReference type="STRING" id="65700.SY86_21320"/>
<dbReference type="GO" id="GO:0006744">
    <property type="term" value="P:ubiquinone biosynthetic process"/>
    <property type="evidence" value="ECO:0007669"/>
    <property type="project" value="UniProtKB-UniRule"/>
</dbReference>
<feature type="binding site" evidence="1">
    <location>
        <position position="199"/>
    </location>
    <ligand>
        <name>[4Fe-4S] cluster</name>
        <dbReference type="ChEBI" id="CHEBI:49883"/>
    </ligand>
</feature>
<dbReference type="GO" id="GO:0006508">
    <property type="term" value="P:proteolysis"/>
    <property type="evidence" value="ECO:0007669"/>
    <property type="project" value="UniProtKB-KW"/>
</dbReference>
<dbReference type="AlphaFoldDB" id="A0A0M2KK34"/>
<accession>A0A0M2KK34</accession>
<reference evidence="2 3" key="1">
    <citation type="submission" date="2015-01" db="EMBL/GenBank/DDBJ databases">
        <title>Erwinia tracheiphila.</title>
        <authorList>
            <person name="Shapiro L.R."/>
        </authorList>
    </citation>
    <scope>NUCLEOTIDE SEQUENCE [LARGE SCALE GENOMIC DNA]</scope>
    <source>
        <strain evidence="2 3">BuffGH</strain>
    </source>
</reference>
<evidence type="ECO:0000313" key="2">
    <source>
        <dbReference type="EMBL" id="KKF37371.1"/>
    </source>
</evidence>
<comment type="similarity">
    <text evidence="1">Belongs to the peptidase U32 family. UbiV subfamily.</text>
</comment>
<keyword evidence="1" id="KW-0004">4Fe-4S</keyword>
<feature type="binding site" evidence="1">
    <location>
        <position position="45"/>
    </location>
    <ligand>
        <name>[4Fe-4S] cluster</name>
        <dbReference type="ChEBI" id="CHEBI:49883"/>
    </ligand>
</feature>